<sequence>MYRCSFCVSLITAVTKAACSDASDHWGSSDMPFGPPKLTIWTPHAIYGVPRKRCKKSNGLSRESCMNCLPQPSSLGYVWMQWFYGFDITTLDLNGLLYAAHIGLILDRIEALTKTNSQRDADHRIYCDQQAGFRTLEESGQELAEQPDFEGPDFEQMIFLDKGNEILVQGTHLACRNGQNWASAITLRGNIHYNPWRGNHNPAFPSASQNADRETIDVSGGPMTSSILGDTRWLKPYVIM</sequence>
<evidence type="ECO:0000256" key="1">
    <source>
        <dbReference type="SAM" id="SignalP"/>
    </source>
</evidence>
<name>A0A2V1DJF5_9PLEO</name>
<proteinExistence type="predicted"/>
<dbReference type="AlphaFoldDB" id="A0A2V1DJF5"/>
<organism evidence="2 3">
    <name type="scientific">Periconia macrospinosa</name>
    <dbReference type="NCBI Taxonomy" id="97972"/>
    <lineage>
        <taxon>Eukaryota</taxon>
        <taxon>Fungi</taxon>
        <taxon>Dikarya</taxon>
        <taxon>Ascomycota</taxon>
        <taxon>Pezizomycotina</taxon>
        <taxon>Dothideomycetes</taxon>
        <taxon>Pleosporomycetidae</taxon>
        <taxon>Pleosporales</taxon>
        <taxon>Massarineae</taxon>
        <taxon>Periconiaceae</taxon>
        <taxon>Periconia</taxon>
    </lineage>
</organism>
<evidence type="ECO:0000313" key="3">
    <source>
        <dbReference type="Proteomes" id="UP000244855"/>
    </source>
</evidence>
<feature type="signal peptide" evidence="1">
    <location>
        <begin position="1"/>
        <end position="22"/>
    </location>
</feature>
<accession>A0A2V1DJF5</accession>
<feature type="chain" id="PRO_5016160920" evidence="1">
    <location>
        <begin position="23"/>
        <end position="240"/>
    </location>
</feature>
<dbReference type="EMBL" id="KZ805416">
    <property type="protein sequence ID" value="PVH98326.1"/>
    <property type="molecule type" value="Genomic_DNA"/>
</dbReference>
<gene>
    <name evidence="2" type="ORF">DM02DRAFT_673481</name>
</gene>
<reference evidence="2 3" key="1">
    <citation type="journal article" date="2018" name="Sci. Rep.">
        <title>Comparative genomics provides insights into the lifestyle and reveals functional heterogeneity of dark septate endophytic fungi.</title>
        <authorList>
            <person name="Knapp D.G."/>
            <person name="Nemeth J.B."/>
            <person name="Barry K."/>
            <person name="Hainaut M."/>
            <person name="Henrissat B."/>
            <person name="Johnson J."/>
            <person name="Kuo A."/>
            <person name="Lim J.H.P."/>
            <person name="Lipzen A."/>
            <person name="Nolan M."/>
            <person name="Ohm R.A."/>
            <person name="Tamas L."/>
            <person name="Grigoriev I.V."/>
            <person name="Spatafora J.W."/>
            <person name="Nagy L.G."/>
            <person name="Kovacs G.M."/>
        </authorList>
    </citation>
    <scope>NUCLEOTIDE SEQUENCE [LARGE SCALE GENOMIC DNA]</scope>
    <source>
        <strain evidence="2 3">DSE2036</strain>
    </source>
</reference>
<dbReference type="Proteomes" id="UP000244855">
    <property type="component" value="Unassembled WGS sequence"/>
</dbReference>
<protein>
    <submittedName>
        <fullName evidence="2">Uncharacterized protein</fullName>
    </submittedName>
</protein>
<keyword evidence="1" id="KW-0732">Signal</keyword>
<evidence type="ECO:0000313" key="2">
    <source>
        <dbReference type="EMBL" id="PVH98326.1"/>
    </source>
</evidence>
<keyword evidence="3" id="KW-1185">Reference proteome</keyword>